<dbReference type="Proteomes" id="UP000647836">
    <property type="component" value="Unassembled WGS sequence"/>
</dbReference>
<dbReference type="RefSeq" id="WP_194043140.1">
    <property type="nucleotide sequence ID" value="NZ_JADEXF010000244.1"/>
</dbReference>
<proteinExistence type="predicted"/>
<sequence>MKQVSQALDERMTGDWYFNSARAKRPATANSTQHFQARGQDAGGFRK</sequence>
<dbReference type="EMBL" id="JADEXF010000244">
    <property type="protein sequence ID" value="MBE9105154.1"/>
    <property type="molecule type" value="Genomic_DNA"/>
</dbReference>
<comment type="caution">
    <text evidence="2">The sequence shown here is derived from an EMBL/GenBank/DDBJ whole genome shotgun (WGS) entry which is preliminary data.</text>
</comment>
<name>A0ABR9TXK8_9NOSO</name>
<organism evidence="2 3">
    <name type="scientific">Nostoc cf. edaphicum LEGE 07299</name>
    <dbReference type="NCBI Taxonomy" id="2777974"/>
    <lineage>
        <taxon>Bacteria</taxon>
        <taxon>Bacillati</taxon>
        <taxon>Cyanobacteriota</taxon>
        <taxon>Cyanophyceae</taxon>
        <taxon>Nostocales</taxon>
        <taxon>Nostocaceae</taxon>
        <taxon>Nostoc</taxon>
    </lineage>
</organism>
<protein>
    <submittedName>
        <fullName evidence="2">Uncharacterized protein</fullName>
    </submittedName>
</protein>
<feature type="region of interest" description="Disordered" evidence="1">
    <location>
        <begin position="24"/>
        <end position="47"/>
    </location>
</feature>
<keyword evidence="3" id="KW-1185">Reference proteome</keyword>
<accession>A0ABR9TXK8</accession>
<evidence type="ECO:0000313" key="3">
    <source>
        <dbReference type="Proteomes" id="UP000647836"/>
    </source>
</evidence>
<evidence type="ECO:0000313" key="2">
    <source>
        <dbReference type="EMBL" id="MBE9105154.1"/>
    </source>
</evidence>
<gene>
    <name evidence="2" type="ORF">IQ229_09450</name>
</gene>
<evidence type="ECO:0000256" key="1">
    <source>
        <dbReference type="SAM" id="MobiDB-lite"/>
    </source>
</evidence>
<reference evidence="2 3" key="1">
    <citation type="submission" date="2020-10" db="EMBL/GenBank/DDBJ databases">
        <authorList>
            <person name="Castelo-Branco R."/>
            <person name="Eusebio N."/>
            <person name="Adriana R."/>
            <person name="Vieira A."/>
            <person name="Brugerolle De Fraissinette N."/>
            <person name="Rezende De Castro R."/>
            <person name="Schneider M.P."/>
            <person name="Vasconcelos V."/>
            <person name="Leao P.N."/>
        </authorList>
    </citation>
    <scope>NUCLEOTIDE SEQUENCE [LARGE SCALE GENOMIC DNA]</scope>
    <source>
        <strain evidence="2 3">LEGE 07299</strain>
    </source>
</reference>